<dbReference type="Proteomes" id="UP000838756">
    <property type="component" value="Unassembled WGS sequence"/>
</dbReference>
<proteinExistence type="predicted"/>
<reference evidence="2" key="1">
    <citation type="submission" date="2022-03" db="EMBL/GenBank/DDBJ databases">
        <authorList>
            <person name="Lindestad O."/>
        </authorList>
    </citation>
    <scope>NUCLEOTIDE SEQUENCE</scope>
</reference>
<keyword evidence="1" id="KW-0812">Transmembrane</keyword>
<gene>
    <name evidence="2" type="primary">jg17479</name>
    <name evidence="2" type="ORF">PAEG_LOCUS15428</name>
</gene>
<comment type="caution">
    <text evidence="2">The sequence shown here is derived from an EMBL/GenBank/DDBJ whole genome shotgun (WGS) entry which is preliminary data.</text>
</comment>
<keyword evidence="1" id="KW-0472">Membrane</keyword>
<protein>
    <submittedName>
        <fullName evidence="2">Jg17479 protein</fullName>
    </submittedName>
</protein>
<accession>A0A8S4RL92</accession>
<sequence length="83" mass="9512">MGGAHSSENPWPLGFQSVGVVSVDRPPTRWTDDIKQVAGSRGERPRIVELGTPYKRYTRMFRSGRQLVNLIMMVMMIILYCRN</sequence>
<keyword evidence="1" id="KW-1133">Transmembrane helix</keyword>
<feature type="transmembrane region" description="Helical" evidence="1">
    <location>
        <begin position="63"/>
        <end position="81"/>
    </location>
</feature>
<name>A0A8S4RL92_9NEOP</name>
<evidence type="ECO:0000256" key="1">
    <source>
        <dbReference type="SAM" id="Phobius"/>
    </source>
</evidence>
<evidence type="ECO:0000313" key="3">
    <source>
        <dbReference type="Proteomes" id="UP000838756"/>
    </source>
</evidence>
<keyword evidence="3" id="KW-1185">Reference proteome</keyword>
<organism evidence="2 3">
    <name type="scientific">Pararge aegeria aegeria</name>
    <dbReference type="NCBI Taxonomy" id="348720"/>
    <lineage>
        <taxon>Eukaryota</taxon>
        <taxon>Metazoa</taxon>
        <taxon>Ecdysozoa</taxon>
        <taxon>Arthropoda</taxon>
        <taxon>Hexapoda</taxon>
        <taxon>Insecta</taxon>
        <taxon>Pterygota</taxon>
        <taxon>Neoptera</taxon>
        <taxon>Endopterygota</taxon>
        <taxon>Lepidoptera</taxon>
        <taxon>Glossata</taxon>
        <taxon>Ditrysia</taxon>
        <taxon>Papilionoidea</taxon>
        <taxon>Nymphalidae</taxon>
        <taxon>Satyrinae</taxon>
        <taxon>Satyrini</taxon>
        <taxon>Parargina</taxon>
        <taxon>Pararge</taxon>
    </lineage>
</organism>
<evidence type="ECO:0000313" key="2">
    <source>
        <dbReference type="EMBL" id="CAH2238322.1"/>
    </source>
</evidence>
<dbReference type="EMBL" id="CAKXAJ010025330">
    <property type="protein sequence ID" value="CAH2238322.1"/>
    <property type="molecule type" value="Genomic_DNA"/>
</dbReference>
<dbReference type="OrthoDB" id="407509at2759"/>
<dbReference type="AlphaFoldDB" id="A0A8S4RL92"/>